<evidence type="ECO:0000313" key="3">
    <source>
        <dbReference type="Proteomes" id="UP000235145"/>
    </source>
</evidence>
<comment type="caution">
    <text evidence="2">The sequence shown here is derived from an EMBL/GenBank/DDBJ whole genome shotgun (WGS) entry which is preliminary data.</text>
</comment>
<gene>
    <name evidence="2" type="ORF">LSAT_V11C200070780</name>
</gene>
<dbReference type="EMBL" id="NBSK02000002">
    <property type="protein sequence ID" value="KAJ0220881.1"/>
    <property type="molecule type" value="Genomic_DNA"/>
</dbReference>
<evidence type="ECO:0000313" key="2">
    <source>
        <dbReference type="EMBL" id="KAJ0220881.1"/>
    </source>
</evidence>
<feature type="region of interest" description="Disordered" evidence="1">
    <location>
        <begin position="45"/>
        <end position="88"/>
    </location>
</feature>
<reference evidence="2 3" key="1">
    <citation type="journal article" date="2017" name="Nat. Commun.">
        <title>Genome assembly with in vitro proximity ligation data and whole-genome triplication in lettuce.</title>
        <authorList>
            <person name="Reyes-Chin-Wo S."/>
            <person name="Wang Z."/>
            <person name="Yang X."/>
            <person name="Kozik A."/>
            <person name="Arikit S."/>
            <person name="Song C."/>
            <person name="Xia L."/>
            <person name="Froenicke L."/>
            <person name="Lavelle D.O."/>
            <person name="Truco M.J."/>
            <person name="Xia R."/>
            <person name="Zhu S."/>
            <person name="Xu C."/>
            <person name="Xu H."/>
            <person name="Xu X."/>
            <person name="Cox K."/>
            <person name="Korf I."/>
            <person name="Meyers B.C."/>
            <person name="Michelmore R.W."/>
        </authorList>
    </citation>
    <scope>NUCLEOTIDE SEQUENCE [LARGE SCALE GENOMIC DNA]</scope>
    <source>
        <strain evidence="3">cv. Salinas</strain>
        <tissue evidence="2">Seedlings</tissue>
    </source>
</reference>
<dbReference type="AlphaFoldDB" id="A0A9R1XPI0"/>
<organism evidence="2 3">
    <name type="scientific">Lactuca sativa</name>
    <name type="common">Garden lettuce</name>
    <dbReference type="NCBI Taxonomy" id="4236"/>
    <lineage>
        <taxon>Eukaryota</taxon>
        <taxon>Viridiplantae</taxon>
        <taxon>Streptophyta</taxon>
        <taxon>Embryophyta</taxon>
        <taxon>Tracheophyta</taxon>
        <taxon>Spermatophyta</taxon>
        <taxon>Magnoliopsida</taxon>
        <taxon>eudicotyledons</taxon>
        <taxon>Gunneridae</taxon>
        <taxon>Pentapetalae</taxon>
        <taxon>asterids</taxon>
        <taxon>campanulids</taxon>
        <taxon>Asterales</taxon>
        <taxon>Asteraceae</taxon>
        <taxon>Cichorioideae</taxon>
        <taxon>Cichorieae</taxon>
        <taxon>Lactucinae</taxon>
        <taxon>Lactuca</taxon>
    </lineage>
</organism>
<proteinExistence type="predicted"/>
<sequence>MRPLERSEREEADGHIEFLIKKPIHAQLESQGSTFYNDLRATQANSSKTAPTLFMNTSSTSSQPPRKKIYNSQPRANSSESRYISYGH</sequence>
<protein>
    <submittedName>
        <fullName evidence="2">Uncharacterized protein</fullName>
    </submittedName>
</protein>
<name>A0A9R1XPI0_LACSA</name>
<accession>A0A9R1XPI0</accession>
<feature type="compositionally biased region" description="Polar residues" evidence="1">
    <location>
        <begin position="45"/>
        <end position="82"/>
    </location>
</feature>
<keyword evidence="3" id="KW-1185">Reference proteome</keyword>
<dbReference type="Proteomes" id="UP000235145">
    <property type="component" value="Unassembled WGS sequence"/>
</dbReference>
<evidence type="ECO:0000256" key="1">
    <source>
        <dbReference type="SAM" id="MobiDB-lite"/>
    </source>
</evidence>